<evidence type="ECO:0000259" key="11">
    <source>
        <dbReference type="PROSITE" id="PS51352"/>
    </source>
</evidence>
<evidence type="ECO:0000256" key="4">
    <source>
        <dbReference type="ARBA" id="ARBA00022982"/>
    </source>
</evidence>
<evidence type="ECO:0000313" key="13">
    <source>
        <dbReference type="Proteomes" id="UP000824071"/>
    </source>
</evidence>
<evidence type="ECO:0000256" key="5">
    <source>
        <dbReference type="ARBA" id="ARBA00023157"/>
    </source>
</evidence>
<keyword evidence="4" id="KW-0249">Electron transport</keyword>
<dbReference type="GO" id="GO:0005829">
    <property type="term" value="C:cytosol"/>
    <property type="evidence" value="ECO:0007669"/>
    <property type="project" value="TreeGrafter"/>
</dbReference>
<feature type="active site" description="Nucleophile" evidence="9">
    <location>
        <position position="34"/>
    </location>
</feature>
<dbReference type="CDD" id="cd02947">
    <property type="entry name" value="TRX_family"/>
    <property type="match status" value="1"/>
</dbReference>
<reference evidence="12" key="2">
    <citation type="journal article" date="2021" name="PeerJ">
        <title>Extensive microbial diversity within the chicken gut microbiome revealed by metagenomics and culture.</title>
        <authorList>
            <person name="Gilroy R."/>
            <person name="Ravi A."/>
            <person name="Getino M."/>
            <person name="Pursley I."/>
            <person name="Horton D.L."/>
            <person name="Alikhan N.F."/>
            <person name="Baker D."/>
            <person name="Gharbi K."/>
            <person name="Hall N."/>
            <person name="Watson M."/>
            <person name="Adriaenssens E.M."/>
            <person name="Foster-Nyarko E."/>
            <person name="Jarju S."/>
            <person name="Secka A."/>
            <person name="Antonio M."/>
            <person name="Oren A."/>
            <person name="Chaudhuri R.R."/>
            <person name="La Ragione R."/>
            <person name="Hildebrand F."/>
            <person name="Pallen M.J."/>
        </authorList>
    </citation>
    <scope>NUCLEOTIDE SEQUENCE</scope>
    <source>
        <strain evidence="12">ChiGjej1B1-19959</strain>
    </source>
</reference>
<keyword evidence="5 10" id="KW-1015">Disulfide bond</keyword>
<dbReference type="SUPFAM" id="SSF52833">
    <property type="entry name" value="Thioredoxin-like"/>
    <property type="match status" value="1"/>
</dbReference>
<dbReference type="AlphaFoldDB" id="A0A9D1LC41"/>
<evidence type="ECO:0000256" key="1">
    <source>
        <dbReference type="ARBA" id="ARBA00008987"/>
    </source>
</evidence>
<evidence type="ECO:0000256" key="6">
    <source>
        <dbReference type="ARBA" id="ARBA00023284"/>
    </source>
</evidence>
<dbReference type="PRINTS" id="PR00421">
    <property type="entry name" value="THIOREDOXIN"/>
</dbReference>
<evidence type="ECO:0000256" key="10">
    <source>
        <dbReference type="PIRSR" id="PIRSR000077-4"/>
    </source>
</evidence>
<dbReference type="Proteomes" id="UP000824071">
    <property type="component" value="Unassembled WGS sequence"/>
</dbReference>
<dbReference type="PANTHER" id="PTHR45663:SF11">
    <property type="entry name" value="GEO12009P1"/>
    <property type="match status" value="1"/>
</dbReference>
<feature type="disulfide bond" description="Redox-active" evidence="10">
    <location>
        <begin position="31"/>
        <end position="34"/>
    </location>
</feature>
<evidence type="ECO:0000256" key="8">
    <source>
        <dbReference type="PIRNR" id="PIRNR000077"/>
    </source>
</evidence>
<dbReference type="PROSITE" id="PS51352">
    <property type="entry name" value="THIOREDOXIN_2"/>
    <property type="match status" value="1"/>
</dbReference>
<dbReference type="EMBL" id="DVMW01000008">
    <property type="protein sequence ID" value="HIU35128.1"/>
    <property type="molecule type" value="Genomic_DNA"/>
</dbReference>
<dbReference type="NCBIfam" id="TIGR01068">
    <property type="entry name" value="thioredoxin"/>
    <property type="match status" value="1"/>
</dbReference>
<keyword evidence="3" id="KW-0813">Transport</keyword>
<feature type="site" description="Deprotonates C-terminal active site Cys" evidence="9">
    <location>
        <position position="25"/>
    </location>
</feature>
<evidence type="ECO:0000313" key="12">
    <source>
        <dbReference type="EMBL" id="HIU35128.1"/>
    </source>
</evidence>
<sequence length="105" mass="11378">MEIQHISFANYQEEVAKSDHPVLLDFYADWCAPCRAFAGEIAAFAAKTDRVKVGKINVDESGDLAMTYGVMSIPTLVLVRDGQEVARRVGGGEVADIESFVAANL</sequence>
<keyword evidence="6 10" id="KW-0676">Redox-active center</keyword>
<proteinExistence type="inferred from homology"/>
<gene>
    <name evidence="12" type="primary">trxA</name>
    <name evidence="12" type="ORF">IAC53_00775</name>
</gene>
<evidence type="ECO:0000256" key="7">
    <source>
        <dbReference type="NCBIfam" id="TIGR01068"/>
    </source>
</evidence>
<feature type="domain" description="Thioredoxin" evidence="11">
    <location>
        <begin position="1"/>
        <end position="105"/>
    </location>
</feature>
<dbReference type="PANTHER" id="PTHR45663">
    <property type="entry name" value="GEO12009P1"/>
    <property type="match status" value="1"/>
</dbReference>
<organism evidence="12 13">
    <name type="scientific">Candidatus Fimenecus excrementigallinarum</name>
    <dbReference type="NCBI Taxonomy" id="2840816"/>
    <lineage>
        <taxon>Bacteria</taxon>
        <taxon>Bacillati</taxon>
        <taxon>Bacillota</taxon>
        <taxon>Clostridia</taxon>
        <taxon>Candidatus Fimenecus</taxon>
    </lineage>
</organism>
<comment type="similarity">
    <text evidence="1 8">Belongs to the thioredoxin family.</text>
</comment>
<dbReference type="GO" id="GO:0015035">
    <property type="term" value="F:protein-disulfide reductase activity"/>
    <property type="evidence" value="ECO:0007669"/>
    <property type="project" value="UniProtKB-UniRule"/>
</dbReference>
<name>A0A9D1LC41_9FIRM</name>
<evidence type="ECO:0000256" key="9">
    <source>
        <dbReference type="PIRSR" id="PIRSR000077-1"/>
    </source>
</evidence>
<dbReference type="InterPro" id="IPR017937">
    <property type="entry name" value="Thioredoxin_CS"/>
</dbReference>
<dbReference type="InterPro" id="IPR013766">
    <property type="entry name" value="Thioredoxin_domain"/>
</dbReference>
<feature type="site" description="Contributes to redox potential value" evidence="9">
    <location>
        <position position="33"/>
    </location>
</feature>
<dbReference type="PIRSF" id="PIRSF000077">
    <property type="entry name" value="Thioredoxin"/>
    <property type="match status" value="1"/>
</dbReference>
<dbReference type="GO" id="GO:0045454">
    <property type="term" value="P:cell redox homeostasis"/>
    <property type="evidence" value="ECO:0007669"/>
    <property type="project" value="TreeGrafter"/>
</dbReference>
<comment type="caution">
    <text evidence="12">The sequence shown here is derived from an EMBL/GenBank/DDBJ whole genome shotgun (WGS) entry which is preliminary data.</text>
</comment>
<dbReference type="InterPro" id="IPR036249">
    <property type="entry name" value="Thioredoxin-like_sf"/>
</dbReference>
<accession>A0A9D1LC41</accession>
<dbReference type="Gene3D" id="3.40.30.10">
    <property type="entry name" value="Glutaredoxin"/>
    <property type="match status" value="1"/>
</dbReference>
<dbReference type="InterPro" id="IPR005746">
    <property type="entry name" value="Thioredoxin"/>
</dbReference>
<protein>
    <recommendedName>
        <fullName evidence="2 7">Thioredoxin</fullName>
    </recommendedName>
</protein>
<reference evidence="12" key="1">
    <citation type="submission" date="2020-10" db="EMBL/GenBank/DDBJ databases">
        <authorList>
            <person name="Gilroy R."/>
        </authorList>
    </citation>
    <scope>NUCLEOTIDE SEQUENCE</scope>
    <source>
        <strain evidence="12">ChiGjej1B1-19959</strain>
    </source>
</reference>
<feature type="active site" description="Nucleophile" evidence="9">
    <location>
        <position position="31"/>
    </location>
</feature>
<evidence type="ECO:0000256" key="3">
    <source>
        <dbReference type="ARBA" id="ARBA00022448"/>
    </source>
</evidence>
<dbReference type="Pfam" id="PF00085">
    <property type="entry name" value="Thioredoxin"/>
    <property type="match status" value="1"/>
</dbReference>
<dbReference type="PROSITE" id="PS00194">
    <property type="entry name" value="THIOREDOXIN_1"/>
    <property type="match status" value="1"/>
</dbReference>
<evidence type="ECO:0000256" key="2">
    <source>
        <dbReference type="ARBA" id="ARBA00020570"/>
    </source>
</evidence>
<feature type="site" description="Contributes to redox potential value" evidence="9">
    <location>
        <position position="32"/>
    </location>
</feature>